<dbReference type="PANTHER" id="PTHR15835:SF6">
    <property type="entry name" value="ZINC FINGER C3HC-TYPE PROTEIN 1"/>
    <property type="match status" value="1"/>
</dbReference>
<dbReference type="GO" id="GO:0008270">
    <property type="term" value="F:zinc ion binding"/>
    <property type="evidence" value="ECO:0007669"/>
    <property type="project" value="UniProtKB-KW"/>
</dbReference>
<accession>A0AA39PJX0</accession>
<keyword evidence="2" id="KW-0479">Metal-binding</keyword>
<evidence type="ECO:0000259" key="7">
    <source>
        <dbReference type="Pfam" id="PF07967"/>
    </source>
</evidence>
<organism evidence="9 10">
    <name type="scientific">Armillaria novae-zelandiae</name>
    <dbReference type="NCBI Taxonomy" id="153914"/>
    <lineage>
        <taxon>Eukaryota</taxon>
        <taxon>Fungi</taxon>
        <taxon>Dikarya</taxon>
        <taxon>Basidiomycota</taxon>
        <taxon>Agaricomycotina</taxon>
        <taxon>Agaricomycetes</taxon>
        <taxon>Agaricomycetidae</taxon>
        <taxon>Agaricales</taxon>
        <taxon>Marasmiineae</taxon>
        <taxon>Physalacriaceae</taxon>
        <taxon>Armillaria</taxon>
    </lineage>
</organism>
<evidence type="ECO:0000256" key="3">
    <source>
        <dbReference type="ARBA" id="ARBA00022771"/>
    </source>
</evidence>
<dbReference type="InterPro" id="IPR012935">
    <property type="entry name" value="NuBaID_N"/>
</dbReference>
<dbReference type="GO" id="GO:0005634">
    <property type="term" value="C:nucleus"/>
    <property type="evidence" value="ECO:0007669"/>
    <property type="project" value="UniProtKB-SubCell"/>
</dbReference>
<dbReference type="Proteomes" id="UP001175227">
    <property type="component" value="Unassembled WGS sequence"/>
</dbReference>
<feature type="region of interest" description="Disordered" evidence="6">
    <location>
        <begin position="448"/>
        <end position="467"/>
    </location>
</feature>
<evidence type="ECO:0000313" key="10">
    <source>
        <dbReference type="Proteomes" id="UP001175227"/>
    </source>
</evidence>
<comment type="subcellular location">
    <subcellularLocation>
        <location evidence="1">Nucleus</location>
    </subcellularLocation>
</comment>
<reference evidence="9" key="1">
    <citation type="submission" date="2023-06" db="EMBL/GenBank/DDBJ databases">
        <authorList>
            <consortium name="Lawrence Berkeley National Laboratory"/>
            <person name="Ahrendt S."/>
            <person name="Sahu N."/>
            <person name="Indic B."/>
            <person name="Wong-Bajracharya J."/>
            <person name="Merenyi Z."/>
            <person name="Ke H.-M."/>
            <person name="Monk M."/>
            <person name="Kocsube S."/>
            <person name="Drula E."/>
            <person name="Lipzen A."/>
            <person name="Balint B."/>
            <person name="Henrissat B."/>
            <person name="Andreopoulos B."/>
            <person name="Martin F.M."/>
            <person name="Harder C.B."/>
            <person name="Rigling D."/>
            <person name="Ford K.L."/>
            <person name="Foster G.D."/>
            <person name="Pangilinan J."/>
            <person name="Papanicolaou A."/>
            <person name="Barry K."/>
            <person name="LaButti K."/>
            <person name="Viragh M."/>
            <person name="Koriabine M."/>
            <person name="Yan M."/>
            <person name="Riley R."/>
            <person name="Champramary S."/>
            <person name="Plett K.L."/>
            <person name="Tsai I.J."/>
            <person name="Slot J."/>
            <person name="Sipos G."/>
            <person name="Plett J."/>
            <person name="Nagy L.G."/>
            <person name="Grigoriev I.V."/>
        </authorList>
    </citation>
    <scope>NUCLEOTIDE SEQUENCE</scope>
    <source>
        <strain evidence="9">ICMP 16352</strain>
    </source>
</reference>
<keyword evidence="10" id="KW-1185">Reference proteome</keyword>
<evidence type="ECO:0000256" key="6">
    <source>
        <dbReference type="SAM" id="MobiDB-lite"/>
    </source>
</evidence>
<gene>
    <name evidence="9" type="ORF">IW261DRAFT_1394623</name>
</gene>
<dbReference type="EMBL" id="JAUEPR010000005">
    <property type="protein sequence ID" value="KAK0485076.1"/>
    <property type="molecule type" value="Genomic_DNA"/>
</dbReference>
<dbReference type="AlphaFoldDB" id="A0AA39PJX0"/>
<keyword evidence="5" id="KW-0539">Nucleus</keyword>
<evidence type="ECO:0000256" key="5">
    <source>
        <dbReference type="ARBA" id="ARBA00023242"/>
    </source>
</evidence>
<keyword evidence="4" id="KW-0862">Zinc</keyword>
<dbReference type="Pfam" id="PF07967">
    <property type="entry name" value="zf-C3HC"/>
    <property type="match status" value="1"/>
</dbReference>
<proteinExistence type="predicted"/>
<feature type="region of interest" description="Disordered" evidence="6">
    <location>
        <begin position="307"/>
        <end position="348"/>
    </location>
</feature>
<dbReference type="InterPro" id="IPR013909">
    <property type="entry name" value="NuBaID_C"/>
</dbReference>
<evidence type="ECO:0000256" key="2">
    <source>
        <dbReference type="ARBA" id="ARBA00022723"/>
    </source>
</evidence>
<evidence type="ECO:0000256" key="1">
    <source>
        <dbReference type="ARBA" id="ARBA00004123"/>
    </source>
</evidence>
<name>A0AA39PJX0_9AGAR</name>
<protein>
    <submittedName>
        <fullName evidence="9">C3HC zinc finger-like-domain-containing protein</fullName>
    </submittedName>
</protein>
<dbReference type="Pfam" id="PF08600">
    <property type="entry name" value="NuBaID_C"/>
    <property type="match status" value="1"/>
</dbReference>
<sequence length="496" mass="54132">MSSDDTPTSIDNIRATKRKLDDAFQHLDDTVQPVLKKSNTTRSIYSALEKYGINPKGSVNEVARQETYKNAPKLSAILTRAATRTKKAFPFKFSEPRPPSTISSKEEYRPSSISSFLTRLSTFKLATYSNKPPAIDAVAASKCGWVNDGKDRLVCGVCSSSWVLASKEGMSRDAANALIEKQKSQLVDAHKSGCPWRMKQCDASIYRIPLQSPSVLLRDIKANATSLDSLLDDVEIKHPLTSNQLTSLRSTMKLYTISLSVPVSPTQTEPSSSSPLSAISEEPSEKNVLVSLFGWSVAPAADRPALTRASSLAPQTPPRSREASIVPRQSPNRLSVGPSTTPTLPKRDSDTLLQCSLCQRRIGLWTFGLRPESSTSSRAPTKRPFDLLKEHRSYCPYVVRSTVIPMLGPQTHLMSQTSLVGGGAEGALEGWRAVVTVVLRYGMAQRSHLTSGRRPSETQEVGENEREADGGIEAMVEGVKARGGKELLKYVRGLLG</sequence>
<comment type="caution">
    <text evidence="9">The sequence shown here is derived from an EMBL/GenBank/DDBJ whole genome shotgun (WGS) entry which is preliminary data.</text>
</comment>
<feature type="domain" description="C3HC-type" evidence="7">
    <location>
        <begin position="111"/>
        <end position="232"/>
    </location>
</feature>
<evidence type="ECO:0000256" key="4">
    <source>
        <dbReference type="ARBA" id="ARBA00022833"/>
    </source>
</evidence>
<evidence type="ECO:0000313" key="9">
    <source>
        <dbReference type="EMBL" id="KAK0485076.1"/>
    </source>
</evidence>
<keyword evidence="3" id="KW-0863">Zinc-finger</keyword>
<feature type="compositionally biased region" description="Polar residues" evidence="6">
    <location>
        <begin position="327"/>
        <end position="343"/>
    </location>
</feature>
<dbReference type="PANTHER" id="PTHR15835">
    <property type="entry name" value="NUCLEAR-INTERACTING PARTNER OF ALK"/>
    <property type="match status" value="1"/>
</dbReference>
<evidence type="ECO:0000259" key="8">
    <source>
        <dbReference type="Pfam" id="PF08600"/>
    </source>
</evidence>
<feature type="domain" description="NuBaID C-terminal" evidence="8">
    <location>
        <begin position="349"/>
        <end position="399"/>
    </location>
</feature>